<dbReference type="Proteomes" id="UP000440578">
    <property type="component" value="Unassembled WGS sequence"/>
</dbReference>
<gene>
    <name evidence="2" type="ORF">FJT64_015756</name>
</gene>
<evidence type="ECO:0000313" key="2">
    <source>
        <dbReference type="EMBL" id="KAF0313772.1"/>
    </source>
</evidence>
<comment type="caution">
    <text evidence="2">The sequence shown here is derived from an EMBL/GenBank/DDBJ whole genome shotgun (WGS) entry which is preliminary data.</text>
</comment>
<feature type="compositionally biased region" description="Low complexity" evidence="1">
    <location>
        <begin position="2225"/>
        <end position="2252"/>
    </location>
</feature>
<feature type="compositionally biased region" description="Gly residues" evidence="1">
    <location>
        <begin position="1660"/>
        <end position="1672"/>
    </location>
</feature>
<feature type="region of interest" description="Disordered" evidence="1">
    <location>
        <begin position="383"/>
        <end position="414"/>
    </location>
</feature>
<feature type="compositionally biased region" description="Basic and acidic residues" evidence="1">
    <location>
        <begin position="1820"/>
        <end position="1831"/>
    </location>
</feature>
<feature type="compositionally biased region" description="Basic residues" evidence="1">
    <location>
        <begin position="3307"/>
        <end position="3323"/>
    </location>
</feature>
<feature type="compositionally biased region" description="Pro residues" evidence="1">
    <location>
        <begin position="2802"/>
        <end position="2813"/>
    </location>
</feature>
<feature type="compositionally biased region" description="Basic residues" evidence="1">
    <location>
        <begin position="2585"/>
        <end position="2596"/>
    </location>
</feature>
<evidence type="ECO:0000256" key="1">
    <source>
        <dbReference type="SAM" id="MobiDB-lite"/>
    </source>
</evidence>
<feature type="compositionally biased region" description="Acidic residues" evidence="1">
    <location>
        <begin position="1639"/>
        <end position="1648"/>
    </location>
</feature>
<feature type="compositionally biased region" description="Basic and acidic residues" evidence="1">
    <location>
        <begin position="2543"/>
        <end position="2555"/>
    </location>
</feature>
<feature type="region of interest" description="Disordered" evidence="1">
    <location>
        <begin position="2025"/>
        <end position="2062"/>
    </location>
</feature>
<feature type="region of interest" description="Disordered" evidence="1">
    <location>
        <begin position="1473"/>
        <end position="1500"/>
    </location>
</feature>
<feature type="compositionally biased region" description="Low complexity" evidence="1">
    <location>
        <begin position="2080"/>
        <end position="2096"/>
    </location>
</feature>
<feature type="compositionally biased region" description="Polar residues" evidence="1">
    <location>
        <begin position="2920"/>
        <end position="2939"/>
    </location>
</feature>
<protein>
    <submittedName>
        <fullName evidence="2">Protein JBTS17</fullName>
    </submittedName>
</protein>
<feature type="compositionally biased region" description="Basic and acidic residues" evidence="1">
    <location>
        <begin position="2332"/>
        <end position="2346"/>
    </location>
</feature>
<feature type="compositionally biased region" description="Basic and acidic residues" evidence="1">
    <location>
        <begin position="3038"/>
        <end position="3048"/>
    </location>
</feature>
<feature type="region of interest" description="Disordered" evidence="1">
    <location>
        <begin position="2221"/>
        <end position="2257"/>
    </location>
</feature>
<feature type="compositionally biased region" description="Basic residues" evidence="1">
    <location>
        <begin position="2983"/>
        <end position="2998"/>
    </location>
</feature>
<feature type="compositionally biased region" description="Acidic residues" evidence="1">
    <location>
        <begin position="3104"/>
        <end position="3116"/>
    </location>
</feature>
<feature type="region of interest" description="Disordered" evidence="1">
    <location>
        <begin position="2744"/>
        <end position="2836"/>
    </location>
</feature>
<feature type="region of interest" description="Disordered" evidence="1">
    <location>
        <begin position="485"/>
        <end position="507"/>
    </location>
</feature>
<feature type="compositionally biased region" description="Low complexity" evidence="1">
    <location>
        <begin position="3282"/>
        <end position="3292"/>
    </location>
</feature>
<feature type="region of interest" description="Disordered" evidence="1">
    <location>
        <begin position="102"/>
        <end position="134"/>
    </location>
</feature>
<keyword evidence="3" id="KW-1185">Reference proteome</keyword>
<feature type="compositionally biased region" description="Low complexity" evidence="1">
    <location>
        <begin position="2277"/>
        <end position="2288"/>
    </location>
</feature>
<dbReference type="EMBL" id="VIIS01000073">
    <property type="protein sequence ID" value="KAF0313772.1"/>
    <property type="molecule type" value="Genomic_DNA"/>
</dbReference>
<feature type="region of interest" description="Disordered" evidence="1">
    <location>
        <begin position="2913"/>
        <end position="2939"/>
    </location>
</feature>
<feature type="region of interest" description="Disordered" evidence="1">
    <location>
        <begin position="1598"/>
        <end position="1916"/>
    </location>
</feature>
<feature type="compositionally biased region" description="Basic and acidic residues" evidence="1">
    <location>
        <begin position="3248"/>
        <end position="3270"/>
    </location>
</feature>
<feature type="compositionally biased region" description="Basic and acidic residues" evidence="1">
    <location>
        <begin position="1751"/>
        <end position="1770"/>
    </location>
</feature>
<dbReference type="SUPFAM" id="SSF82171">
    <property type="entry name" value="DPP6 N-terminal domain-like"/>
    <property type="match status" value="1"/>
</dbReference>
<feature type="compositionally biased region" description="Low complexity" evidence="1">
    <location>
        <begin position="1614"/>
        <end position="1623"/>
    </location>
</feature>
<feature type="region of interest" description="Disordered" evidence="1">
    <location>
        <begin position="2531"/>
        <end position="2729"/>
    </location>
</feature>
<feature type="region of interest" description="Disordered" evidence="1">
    <location>
        <begin position="3282"/>
        <end position="3348"/>
    </location>
</feature>
<feature type="compositionally biased region" description="Polar residues" evidence="1">
    <location>
        <begin position="2689"/>
        <end position="2703"/>
    </location>
</feature>
<feature type="region of interest" description="Disordered" evidence="1">
    <location>
        <begin position="1398"/>
        <end position="1433"/>
    </location>
</feature>
<dbReference type="OrthoDB" id="5974632at2759"/>
<proteinExistence type="predicted"/>
<reference evidence="2 3" key="1">
    <citation type="submission" date="2019-07" db="EMBL/GenBank/DDBJ databases">
        <title>Draft genome assembly of a fouling barnacle, Amphibalanus amphitrite (Darwin, 1854): The first reference genome for Thecostraca.</title>
        <authorList>
            <person name="Kim W."/>
        </authorList>
    </citation>
    <scope>NUCLEOTIDE SEQUENCE [LARGE SCALE GENOMIC DNA]</scope>
    <source>
        <strain evidence="2">SNU_AA5</strain>
        <tissue evidence="2">Soma without cirri and trophi</tissue>
    </source>
</reference>
<dbReference type="InterPro" id="IPR028236">
    <property type="entry name" value="CPLANE1"/>
</dbReference>
<feature type="region of interest" description="Disordered" evidence="1">
    <location>
        <begin position="2078"/>
        <end position="2125"/>
    </location>
</feature>
<evidence type="ECO:0000313" key="3">
    <source>
        <dbReference type="Proteomes" id="UP000440578"/>
    </source>
</evidence>
<sequence length="3386" mass="364641">MHLVVEILSEAAIKHKKPFPALEWLGNDSESIFLLDGGRTCVLQLPSGGTKKHALRYRALHERLRAAVSVGVSPGGAFLAGTDAGGRLFAWHRDSNTLRTVPPPDDFPCLMAPAAPDGDRESPPPPAPPDGSRLLTPRLFVDAAAERALLVRPAGGLLLLWEDGRAGRWSLLTPPGHVPLPDTRCKETAVDVAFSREGDRWARCSLVFGSQRGLVVSSVTLRWRPSPLLLTDGQPRFSAHWSSVTVAWERIHPRAELVRHSGALLARYSRGGRLLAVAVNQRHSDLSRLVYLGGGDGGGAVLVADLHGVGGGELPRRHQRQFWVAGLSWLAGDALLAAVTKQGSLAVLSALAGPVPLLLAGAEGSGRPAPYLELHRLLSADRSVPEPESAVGGPESSVGGPESAVGGPSPLSSARSAARPLRQRFSVATHPRRPVLLCSSGYLVTLAEVKWHAPLAVCDRFISSATERLAALKLFEDSTVPRWRRSAATPSSPALKRRSAPADPVGRSPAKRVWFADGLQSEAGAERWPESAAHWDRVRALCSRLMAAQALVVSRPGRCTQEWAGRAAGVARLARQLAALALAGGCGRLGGPLVRLQRLLPLLGRLAALAAFSDSGGHVTLASAGVLAALVEGGLQTCRRLPAEEALLALTAMCAALRSAEQAQRRADQATQCVDPLDRQQAAALFAVTLPAGNPCSAGAVATLSSLWQRLLRAAGRLYSQQRGRLTADQHRRLATLLGELQACVQRRGRPLAAARLPRRTPVLRRYLAGDWAGTETRLQDQLDSALAAGSRGARRAGRPALGLLYLHVAGGRLRRALETADAALRRCAAGAAGPTGELWAALRHPAGRRLLHSLARLMARYHLAAPLSVPPPHTARPQPPLTDNKDYQHSVVSREMLTADISTNYLMDFWNPQQALKLLVCCGLLSEAFWFARELGDWRTALLICVLNDQLPGHRRKWPESLSAERLLLAQAASYLPLPAASLEERSVRRLLLAALLAGVPLVPPMLAGLARLLREPLRRLPCLVPAEQPLPAPPLYLAAAALPDSGVGAEQRARREVADAAQKVLSVLRAAGLLERCTLHYLTALRRACQRRSCEQAFRAPTLDASLEGTLRQLSAQLSGEEADPDGPEGGRQGRRQVADAAEHLRHLCLLLYLLHARDRLSSALRAQTVPLSSLTADSALLVVSLTATLRPLAVLPAWSADLAALALEAALGSEPEGAGRLVVPLAQTLSDLTTLSDGNRQRLRRLLRHWGDNDAQTAADGRPPAQHAAPAGSGAQQLLDSCRLQQLQPKVQLSLLTDGDALFSCPADPSPLETRPEYLSFLRTMLDVAAPAAPVITPAKPLLAGWRSWHKRNELTSPVFLAGYRKMVAASGAGDAGEDIPAVASASKADLAAGASRDARLRNPGAPAAGDARASGRTVRLSRSAERLDRAATPARRGLFRCVSFSDVWRPTGGDEEFLLSGGEERLRRRQRAAHRTRSADAALGRERARPPGRSWQTLPRQRVEPTLPEPGVKQGGGGDGIALRHPALRLAKGVSAPRLEKYRDVEKLLGWFLLWRHREIRMDLVKSFSGPRIALRPTMPDVLVYIWLTDHMPRGHPQGRGRSAPARNRSGTAPAAMAPPGGPPRAPDSSSSDEAMMDENVDDDPMMRHRGELMRRGGGNRGYGGYDGYGREYGAPDPRQYGRPNTAMPGYRNQGGQRPYQADGNRYQGNRGSPAYPRRMGNRGYDSAPNDRYGPNREPDNFNNQRDGQRYGEPDYGRRGYEEVGSGRRSRYGSLQYRPYERSGGGGGYGGSAPPGPGRRGGPQQVRFDGAPASGRADKWGSWDDFRAAPVSVRAGRTPSRSFSAQPQGRGGSIAPRSDPWDDNTRTLVSPPGGGGRPPPEPPAGWERSDRGGRRSAPPPPPLDLPAGTAPGWDKTLHAVRIGAAGAQWKQMHGLDKVEGDECYMVYDDKIVRMENFTADSGATIDVVEKVAVYSPTGSARAGSGGTGRAPAGQPAVAAAARGRDGAPCVDCDWQPWSASNLSGQRQAQSAPPARSAAVPSAPTLQVPRSAASAGGKGGCVDCGEWQHWSASTLKSASPAADRPASPRAPVSERGGSAGAAPSRSDMSMSRQSELSERSDLISQLSDEVRQLREEQRHLRRELAARSPMSDGDVNIPQLTQIIDQINDALEVGLARLQRGQPWHPRPIHAPASLQPYVQAMKLPAPLLNAIVYDPESHYTSHSGSRSASRPGSGRSDAPAAAGAAEPDAGYRRLDPEQISQLVAEEVRRALREAAGAGSASSAGQRRRPRSTSPGPAREIIVHQPVRRTHSHDPNSATPPAAGPGSERGSRPASERGSERRSSRSSSPPTPPSASVGAYDDYPFLLHLEDGGAAEQLAARQVRAIQESPTARKIVQLLRDTDPAAPGGEPDLVDRVLTVHKRNLGNMYDKKADNMRVIKLLHDLSEDEEKTDHRTAQEIQQLDDEIMLLKRTLRALDSTEKLAIWRTPSDELRYLQQKLRQMDGSPPPADDVGAAEEVVVTGPDGSEHQFVSEGTGSECKVKQPRKPDGKKHTLIVYDTDLQKPPERQSVVEGTGSECRVKQRRHGGKKHTTIVHDTGESAAAAEDGHSSDRPAAARTPSPKRKGRGARLPGADGHMDVDVSEEEAPPPPQRVHRRFVPSDARPDAARSTPDATTAEGRRAAPRVSQSVFETTRAYQTSGEDRYIRPEDLEQAPSAPLVSSSTAEEIELGSYSVAEAARHGMARPATTRDALGLAEGHDAAQQMSRDRVTRTDGQQTGRRSPSPPARTVETVHAPEPARAPEPGGPPVPSSTVPSEPTMRTVPSWGRQTDSAAGVTDSMLKSYPSYLPSEQRRPVADEEHVLEIGPLQVGISPQRIADRLADLGTKLGQAVGLVEQQQRDDDEVRQVLEQLGGAPSGTSADSLQPFSSALSEPSLSMKQLLEQRLQQPPSSLDVMYSAQDTLLSADECDISDAEPLAEKKKRQLMKGERKKKKERQKDASKLLTEITAHPKKPPAERVLPPDHWISSAVEEENVSDRRPADQQRAEQQQQKQQTGQHRQQSVQENKHQTGQKQQTGQHREDGGWFAVGVNAIEHALATSPEEDQEAAEEEASERELASWLPFSGGVPFGSEEPGDWSPFQTRQSPVSPLAKAPATYDQSDYGHGGFFTPGIRGSTGNIQQKRVQGAVPGKAIREKSSSIAQLGQKTAKRPKSGWDRSTDGSVAPSESAAERRLRRGSLHGPVRPTDDRRRNRTDKHPPDSEGFEILRIDIVLRLSHSESYGSSSSLSSGTEADDERARESAPRRKASPARRRPTIRRPGQRPGSAASSRTSDPADGDDDDELSSWRVPSVVFRLLGEGGTSSSDETNPATDQLLYSIFGKDI</sequence>
<feature type="compositionally biased region" description="Low complexity" evidence="1">
    <location>
        <begin position="2029"/>
        <end position="2047"/>
    </location>
</feature>
<dbReference type="PANTHER" id="PTHR14492">
    <property type="entry name" value="JBTS17"/>
    <property type="match status" value="1"/>
</dbReference>
<feature type="region of interest" description="Disordered" evidence="1">
    <location>
        <begin position="2969"/>
        <end position="3270"/>
    </location>
</feature>
<name>A0A6A4XGE3_AMPAM</name>
<feature type="compositionally biased region" description="Low complexity" evidence="1">
    <location>
        <begin position="389"/>
        <end position="414"/>
    </location>
</feature>
<feature type="compositionally biased region" description="Gly residues" evidence="1">
    <location>
        <begin position="1787"/>
        <end position="1805"/>
    </location>
</feature>
<feature type="compositionally biased region" description="Basic and acidic residues" evidence="1">
    <location>
        <begin position="2704"/>
        <end position="2713"/>
    </location>
</feature>
<organism evidence="2 3">
    <name type="scientific">Amphibalanus amphitrite</name>
    <name type="common">Striped barnacle</name>
    <name type="synonym">Balanus amphitrite</name>
    <dbReference type="NCBI Taxonomy" id="1232801"/>
    <lineage>
        <taxon>Eukaryota</taxon>
        <taxon>Metazoa</taxon>
        <taxon>Ecdysozoa</taxon>
        <taxon>Arthropoda</taxon>
        <taxon>Crustacea</taxon>
        <taxon>Multicrustacea</taxon>
        <taxon>Cirripedia</taxon>
        <taxon>Thoracica</taxon>
        <taxon>Thoracicalcarea</taxon>
        <taxon>Balanomorpha</taxon>
        <taxon>Balanoidea</taxon>
        <taxon>Balanidae</taxon>
        <taxon>Amphibalaninae</taxon>
        <taxon>Amphibalanus</taxon>
    </lineage>
</organism>
<accession>A0A6A4XGE3</accession>
<dbReference type="PANTHER" id="PTHR14492:SF4">
    <property type="entry name" value="CILIOGENESIS AND PLANAR POLARITY EFFECTOR 1"/>
    <property type="match status" value="1"/>
</dbReference>
<feature type="region of interest" description="Disordered" evidence="1">
    <location>
        <begin position="2277"/>
        <end position="2362"/>
    </location>
</feature>
<feature type="compositionally biased region" description="Basic and acidic residues" evidence="1">
    <location>
        <begin position="1649"/>
        <end position="1659"/>
    </location>
</feature>
<feature type="region of interest" description="Disordered" evidence="1">
    <location>
        <begin position="1257"/>
        <end position="1276"/>
    </location>
</feature>
<feature type="compositionally biased region" description="Low complexity" evidence="1">
    <location>
        <begin position="3049"/>
        <end position="3064"/>
    </location>
</feature>